<comment type="caution">
    <text evidence="1">The sequence shown here is derived from an EMBL/GenBank/DDBJ whole genome shotgun (WGS) entry which is preliminary data.</text>
</comment>
<sequence length="220" mass="23733">MKTEIKGGRAFSYLDVKLSPGERITAESDAMATMSADLDLNSRFNGGFFPALARHFLGGETLFINEFANNTKSTRQITLAQPTPGEIKAIELKGQTLYLQPGAFLACTEGIKVGVKWAGFVSWLAKEGLFKIVVKGNGTVWYGAFGALLEKQIDGEYIVDTSHLVAYEPTIKLKLQLAGGIFSSLFSGEGLVTRVVGKGKITIQTRSLSGLAGWINPKLP</sequence>
<dbReference type="InterPro" id="IPR016031">
    <property type="entry name" value="Trp_RNA-bd_attenuator-like_dom"/>
</dbReference>
<dbReference type="SUPFAM" id="SSF51219">
    <property type="entry name" value="TRAP-like"/>
    <property type="match status" value="1"/>
</dbReference>
<dbReference type="InterPro" id="IPR002838">
    <property type="entry name" value="AIM24"/>
</dbReference>
<name>A0A4P9VMX0_9GAMM</name>
<dbReference type="AlphaFoldDB" id="A0A4P9VMX0"/>
<dbReference type="EMBL" id="NDXW01000001">
    <property type="protein sequence ID" value="RDH43747.1"/>
    <property type="molecule type" value="Genomic_DNA"/>
</dbReference>
<proteinExistence type="predicted"/>
<evidence type="ECO:0000313" key="2">
    <source>
        <dbReference type="Proteomes" id="UP000257039"/>
    </source>
</evidence>
<dbReference type="Pfam" id="PF01987">
    <property type="entry name" value="AIM24"/>
    <property type="match status" value="1"/>
</dbReference>
<evidence type="ECO:0000313" key="1">
    <source>
        <dbReference type="EMBL" id="RDH43747.1"/>
    </source>
</evidence>
<dbReference type="Gene3D" id="3.60.160.10">
    <property type="entry name" value="Mitochondrial biogenesis AIM24"/>
    <property type="match status" value="1"/>
</dbReference>
<protein>
    <submittedName>
        <fullName evidence="1">TIGR00266 family protein</fullName>
    </submittedName>
</protein>
<keyword evidence="2" id="KW-1185">Reference proteome</keyword>
<reference evidence="1 2" key="1">
    <citation type="submission" date="2017-04" db="EMBL/GenBank/DDBJ databases">
        <title>Draft genome sequence of Zooshikella ganghwensis VG4 isolated from Red Sea sediments.</title>
        <authorList>
            <person name="Rehman Z."/>
            <person name="Alam I."/>
            <person name="Kamau A."/>
            <person name="Bajic V."/>
            <person name="Leiknes T."/>
        </authorList>
    </citation>
    <scope>NUCLEOTIDE SEQUENCE [LARGE SCALE GENOMIC DNA]</scope>
    <source>
        <strain evidence="1 2">VG4</strain>
    </source>
</reference>
<accession>A0A4P9VMX0</accession>
<dbReference type="RefSeq" id="WP_094787004.1">
    <property type="nucleotide sequence ID" value="NZ_NDXW01000001.1"/>
</dbReference>
<dbReference type="PANTHER" id="PTHR43657">
    <property type="entry name" value="TRYPTOPHAN RNA-BINDING ATTENUATOR PROTEIN-LIKE PROTEIN"/>
    <property type="match status" value="1"/>
</dbReference>
<dbReference type="InterPro" id="IPR036983">
    <property type="entry name" value="AIM24_sf"/>
</dbReference>
<dbReference type="PANTHER" id="PTHR43657:SF1">
    <property type="entry name" value="ALTERED INHERITANCE OF MITOCHONDRIA PROTEIN 24, MITOCHONDRIAL"/>
    <property type="match status" value="1"/>
</dbReference>
<dbReference type="NCBIfam" id="TIGR00266">
    <property type="entry name" value="TIGR00266 family protein"/>
    <property type="match status" value="1"/>
</dbReference>
<gene>
    <name evidence="1" type="ORF">B9G39_09995</name>
</gene>
<organism evidence="1 2">
    <name type="scientific">Zooshikella ganghwensis</name>
    <dbReference type="NCBI Taxonomy" id="202772"/>
    <lineage>
        <taxon>Bacteria</taxon>
        <taxon>Pseudomonadati</taxon>
        <taxon>Pseudomonadota</taxon>
        <taxon>Gammaproteobacteria</taxon>
        <taxon>Oceanospirillales</taxon>
        <taxon>Zooshikellaceae</taxon>
        <taxon>Zooshikella</taxon>
    </lineage>
</organism>
<dbReference type="Proteomes" id="UP000257039">
    <property type="component" value="Unassembled WGS sequence"/>
</dbReference>